<organism evidence="2 3">
    <name type="scientific">Mesorhizobium zhangyense</name>
    <dbReference type="NCBI Taxonomy" id="1776730"/>
    <lineage>
        <taxon>Bacteria</taxon>
        <taxon>Pseudomonadati</taxon>
        <taxon>Pseudomonadota</taxon>
        <taxon>Alphaproteobacteria</taxon>
        <taxon>Hyphomicrobiales</taxon>
        <taxon>Phyllobacteriaceae</taxon>
        <taxon>Mesorhizobium</taxon>
    </lineage>
</organism>
<evidence type="ECO:0000313" key="3">
    <source>
        <dbReference type="Proteomes" id="UP000481252"/>
    </source>
</evidence>
<dbReference type="InterPro" id="IPR011104">
    <property type="entry name" value="Hpr_kin/Pase_C"/>
</dbReference>
<protein>
    <submittedName>
        <fullName evidence="2">HPr kinase/phosphorylase</fullName>
    </submittedName>
</protein>
<feature type="domain" description="HPr kinase/phosphorylase C-terminal" evidence="1">
    <location>
        <begin position="4"/>
        <end position="81"/>
    </location>
</feature>
<dbReference type="Proteomes" id="UP000481252">
    <property type="component" value="Unassembled WGS sequence"/>
</dbReference>
<name>A0A7C9RAA2_9HYPH</name>
<keyword evidence="2" id="KW-0418">Kinase</keyword>
<comment type="caution">
    <text evidence="2">The sequence shown here is derived from an EMBL/GenBank/DDBJ whole genome shotgun (WGS) entry which is preliminary data.</text>
</comment>
<proteinExistence type="predicted"/>
<sequence length="148" mass="15399">MVATNLHGTALVLGDRGVLILGASGSGKSTLALTLIAQFQASSRLARLVGDDQVLISARGGRVVCKAPPTIGGLVEVFGLGPKPIGFEECAVIDLLVRLVSPAETERLPEDRFEEIAGCRLPCLLLAERNAAGAALALFARLSLPPFL</sequence>
<reference evidence="2 3" key="1">
    <citation type="submission" date="2020-02" db="EMBL/GenBank/DDBJ databases">
        <title>Genome sequence of the type strain CGMCC 1.15528 of Mesorhizobium zhangyense.</title>
        <authorList>
            <person name="Gao J."/>
            <person name="Sun J."/>
        </authorList>
    </citation>
    <scope>NUCLEOTIDE SEQUENCE [LARGE SCALE GENOMIC DNA]</scope>
    <source>
        <strain evidence="2 3">CGMCC 1.15528</strain>
    </source>
</reference>
<dbReference type="InterPro" id="IPR027417">
    <property type="entry name" value="P-loop_NTPase"/>
</dbReference>
<dbReference type="CDD" id="cd01918">
    <property type="entry name" value="HprK_C"/>
    <property type="match status" value="1"/>
</dbReference>
<dbReference type="GO" id="GO:0000155">
    <property type="term" value="F:phosphorelay sensor kinase activity"/>
    <property type="evidence" value="ECO:0007669"/>
    <property type="project" value="InterPro"/>
</dbReference>
<accession>A0A7C9RAA2</accession>
<dbReference type="Gene3D" id="3.40.50.300">
    <property type="entry name" value="P-loop containing nucleotide triphosphate hydrolases"/>
    <property type="match status" value="1"/>
</dbReference>
<evidence type="ECO:0000313" key="2">
    <source>
        <dbReference type="EMBL" id="NGN43776.1"/>
    </source>
</evidence>
<dbReference type="AlphaFoldDB" id="A0A7C9RAA2"/>
<keyword evidence="3" id="KW-1185">Reference proteome</keyword>
<dbReference type="GO" id="GO:0005524">
    <property type="term" value="F:ATP binding"/>
    <property type="evidence" value="ECO:0007669"/>
    <property type="project" value="InterPro"/>
</dbReference>
<keyword evidence="2" id="KW-0808">Transferase</keyword>
<dbReference type="EMBL" id="JAAKZG010000011">
    <property type="protein sequence ID" value="NGN43776.1"/>
    <property type="molecule type" value="Genomic_DNA"/>
</dbReference>
<dbReference type="GO" id="GO:0006109">
    <property type="term" value="P:regulation of carbohydrate metabolic process"/>
    <property type="evidence" value="ECO:0007669"/>
    <property type="project" value="InterPro"/>
</dbReference>
<dbReference type="RefSeq" id="WP_165120185.1">
    <property type="nucleotide sequence ID" value="NZ_JAAKZG010000011.1"/>
</dbReference>
<dbReference type="Pfam" id="PF07475">
    <property type="entry name" value="Hpr_kinase_C"/>
    <property type="match status" value="1"/>
</dbReference>
<evidence type="ECO:0000259" key="1">
    <source>
        <dbReference type="Pfam" id="PF07475"/>
    </source>
</evidence>
<gene>
    <name evidence="2" type="ORF">G6N74_22180</name>
</gene>
<dbReference type="SUPFAM" id="SSF53795">
    <property type="entry name" value="PEP carboxykinase-like"/>
    <property type="match status" value="1"/>
</dbReference>